<dbReference type="CDD" id="cd05154">
    <property type="entry name" value="ACAD10_11_N-like"/>
    <property type="match status" value="1"/>
</dbReference>
<dbReference type="KEGG" id="cmb:CSW64_15720"/>
<dbReference type="InterPro" id="IPR041726">
    <property type="entry name" value="ACAD10_11_N"/>
</dbReference>
<dbReference type="GO" id="GO:0016740">
    <property type="term" value="F:transferase activity"/>
    <property type="evidence" value="ECO:0007669"/>
    <property type="project" value="UniProtKB-KW"/>
</dbReference>
<dbReference type="InterPro" id="IPR002575">
    <property type="entry name" value="Aminoglycoside_PTrfase"/>
</dbReference>
<feature type="domain" description="Aminoglycoside phosphotransferase" evidence="1">
    <location>
        <begin position="24"/>
        <end position="267"/>
    </location>
</feature>
<dbReference type="AlphaFoldDB" id="A0A2D2B0F6"/>
<gene>
    <name evidence="2" type="ORF">CSW64_15720</name>
</gene>
<dbReference type="Pfam" id="PF01636">
    <property type="entry name" value="APH"/>
    <property type="match status" value="1"/>
</dbReference>
<name>A0A2D2B0F6_9CAUL</name>
<accession>A0A2D2B0F6</accession>
<dbReference type="RefSeq" id="WP_099622987.1">
    <property type="nucleotide sequence ID" value="NZ_CP024201.1"/>
</dbReference>
<dbReference type="InterPro" id="IPR051678">
    <property type="entry name" value="AGP_Transferase"/>
</dbReference>
<keyword evidence="2" id="KW-0808">Transferase</keyword>
<sequence length="337" mass="37168">MTLQAQIEAYLTRIWGKPATVSDLSRIPGGASRETYRFDAHADGETKRLILRRDPVGSLIDTERRIEFEAIRSFHGTGLPAPEAVALEEEGAELERPFFIMGRIDGGKAASPFTMAPYGEHAEAIGEQFYRHLGSIAAADPAGLPIAKVSQIPTPDACWKKELDYWEGVIDADEEHPQPIVRACIRRLRANPPPPAQKLSVVHGDYRTGNFLHDGAGKVIALLDWEMAHVGDPLEDLGWAMEPLWCYGETHRVSGMIPRDQAIAIWEQASGLKVDPKAFAWWELFASVKGAAIWISSAKEYRAGGLKDPVLGLSGWYTARRQDVILADRLAALEPLA</sequence>
<dbReference type="InterPro" id="IPR011009">
    <property type="entry name" value="Kinase-like_dom_sf"/>
</dbReference>
<dbReference type="Gene3D" id="3.30.200.20">
    <property type="entry name" value="Phosphorylase Kinase, domain 1"/>
    <property type="match status" value="1"/>
</dbReference>
<evidence type="ECO:0000259" key="1">
    <source>
        <dbReference type="Pfam" id="PF01636"/>
    </source>
</evidence>
<dbReference type="Proteomes" id="UP000228945">
    <property type="component" value="Chromosome"/>
</dbReference>
<protein>
    <submittedName>
        <fullName evidence="2">Phosphotransferase family protein</fullName>
    </submittedName>
</protein>
<dbReference type="EMBL" id="CP024201">
    <property type="protein sequence ID" value="ATQ43738.1"/>
    <property type="molecule type" value="Genomic_DNA"/>
</dbReference>
<proteinExistence type="predicted"/>
<dbReference type="OrthoDB" id="3806873at2"/>
<evidence type="ECO:0000313" key="2">
    <source>
        <dbReference type="EMBL" id="ATQ43738.1"/>
    </source>
</evidence>
<evidence type="ECO:0000313" key="3">
    <source>
        <dbReference type="Proteomes" id="UP000228945"/>
    </source>
</evidence>
<dbReference type="SUPFAM" id="SSF56112">
    <property type="entry name" value="Protein kinase-like (PK-like)"/>
    <property type="match status" value="1"/>
</dbReference>
<dbReference type="Gene3D" id="3.90.1200.10">
    <property type="match status" value="1"/>
</dbReference>
<dbReference type="PANTHER" id="PTHR21310:SF57">
    <property type="entry name" value="BLR2944 PROTEIN"/>
    <property type="match status" value="1"/>
</dbReference>
<dbReference type="PANTHER" id="PTHR21310">
    <property type="entry name" value="AMINOGLYCOSIDE PHOSPHOTRANSFERASE-RELATED-RELATED"/>
    <property type="match status" value="1"/>
</dbReference>
<keyword evidence="3" id="KW-1185">Reference proteome</keyword>
<organism evidence="2 3">
    <name type="scientific">Caulobacter mirabilis</name>
    <dbReference type="NCBI Taxonomy" id="69666"/>
    <lineage>
        <taxon>Bacteria</taxon>
        <taxon>Pseudomonadati</taxon>
        <taxon>Pseudomonadota</taxon>
        <taxon>Alphaproteobacteria</taxon>
        <taxon>Caulobacterales</taxon>
        <taxon>Caulobacteraceae</taxon>
        <taxon>Caulobacter</taxon>
    </lineage>
</organism>
<reference evidence="2 3" key="1">
    <citation type="submission" date="2017-10" db="EMBL/GenBank/DDBJ databases">
        <title>Genome sequence of Caulobacter mirabilis FWC38.</title>
        <authorList>
            <person name="Fiebig A."/>
            <person name="Crosson S."/>
        </authorList>
    </citation>
    <scope>NUCLEOTIDE SEQUENCE [LARGE SCALE GENOMIC DNA]</scope>
    <source>
        <strain evidence="2 3">FWC 38</strain>
    </source>
</reference>